<protein>
    <submittedName>
        <fullName evidence="4">Resolvase, N-terminal domain protein</fullName>
    </submittedName>
</protein>
<evidence type="ECO:0000256" key="1">
    <source>
        <dbReference type="SAM" id="Coils"/>
    </source>
</evidence>
<evidence type="ECO:0000259" key="2">
    <source>
        <dbReference type="PROSITE" id="PS51736"/>
    </source>
</evidence>
<organism evidence="4 5">
    <name type="scientific">Anaerostipes caccae (strain DSM 14662 / CCUG 47493 / JCM 13470 / NCIMB 13811 / L1-92)</name>
    <dbReference type="NCBI Taxonomy" id="411490"/>
    <lineage>
        <taxon>Bacteria</taxon>
        <taxon>Bacillati</taxon>
        <taxon>Bacillota</taxon>
        <taxon>Clostridia</taxon>
        <taxon>Lachnospirales</taxon>
        <taxon>Lachnospiraceae</taxon>
        <taxon>Anaerostipes</taxon>
    </lineage>
</organism>
<dbReference type="eggNOG" id="COG1961">
    <property type="taxonomic scope" value="Bacteria"/>
</dbReference>
<reference evidence="4" key="2">
    <citation type="submission" date="2013-11" db="EMBL/GenBank/DDBJ databases">
        <title>Draft genome sequence of Anaerostipes caccae (DSM 14662).</title>
        <authorList>
            <person name="Sudarsanam P."/>
            <person name="Ley R."/>
            <person name="Guruge J."/>
            <person name="Turnbaugh P.J."/>
            <person name="Mahowald M."/>
            <person name="Liep D."/>
            <person name="Gordon J."/>
        </authorList>
    </citation>
    <scope>NUCLEOTIDE SEQUENCE</scope>
    <source>
        <strain evidence="4">DSM 14662</strain>
    </source>
</reference>
<reference evidence="4" key="1">
    <citation type="submission" date="2007-11" db="EMBL/GenBank/DDBJ databases">
        <authorList>
            <person name="Fulton L."/>
            <person name="Clifton S."/>
            <person name="Fulton B."/>
            <person name="Xu J."/>
            <person name="Minx P."/>
            <person name="Pepin K.H."/>
            <person name="Johnson M."/>
            <person name="Thiruvilangam P."/>
            <person name="Bhonagiri V."/>
            <person name="Nash W.E."/>
            <person name="Mardis E.R."/>
            <person name="Wilson R.K."/>
        </authorList>
    </citation>
    <scope>NUCLEOTIDE SEQUENCE [LARGE SCALE GENOMIC DNA]</scope>
    <source>
        <strain evidence="4">DSM 14662</strain>
    </source>
</reference>
<dbReference type="RefSeq" id="WP_006566224.1">
    <property type="nucleotide sequence ID" value="NZ_AP023027.1"/>
</dbReference>
<accession>B0MAZ1</accession>
<proteinExistence type="predicted"/>
<dbReference type="GO" id="GO:0000150">
    <property type="term" value="F:DNA strand exchange activity"/>
    <property type="evidence" value="ECO:0007669"/>
    <property type="project" value="InterPro"/>
</dbReference>
<dbReference type="InterPro" id="IPR011109">
    <property type="entry name" value="DNA_bind_recombinase_dom"/>
</dbReference>
<dbReference type="Pfam" id="PF00239">
    <property type="entry name" value="Resolvase"/>
    <property type="match status" value="1"/>
</dbReference>
<dbReference type="GO" id="GO:0003677">
    <property type="term" value="F:DNA binding"/>
    <property type="evidence" value="ECO:0007669"/>
    <property type="project" value="InterPro"/>
</dbReference>
<dbReference type="CDD" id="cd00338">
    <property type="entry name" value="Ser_Recombinase"/>
    <property type="match status" value="1"/>
</dbReference>
<feature type="domain" description="Recombinase" evidence="3">
    <location>
        <begin position="185"/>
        <end position="311"/>
    </location>
</feature>
<feature type="domain" description="Resolvase/invertase-type recombinase catalytic" evidence="2">
    <location>
        <begin position="28"/>
        <end position="176"/>
    </location>
</feature>
<dbReference type="InterPro" id="IPR038109">
    <property type="entry name" value="DNA_bind_recomb_sf"/>
</dbReference>
<dbReference type="PROSITE" id="PS51737">
    <property type="entry name" value="RECOMBINASE_DNA_BIND"/>
    <property type="match status" value="1"/>
</dbReference>
<gene>
    <name evidence="4" type="ORF">ANACAC_00717</name>
</gene>
<dbReference type="InterPro" id="IPR006119">
    <property type="entry name" value="Resolv_N"/>
</dbReference>
<dbReference type="SUPFAM" id="SSF53041">
    <property type="entry name" value="Resolvase-like"/>
    <property type="match status" value="1"/>
</dbReference>
<sequence>MAKRKVTQIPATINKFTAKPVDSKKKRKVAGYARVSTDHEDQTTSYVAQVDYYTNYIKGRDDWEFAGLYSDEGISATNTKHRDGFNTMIADALAGKIDLIITKSVSRFARNTVDSLSTIRKLKEHNIECYFEKENIWTFDSKGELLLTIMSSLAQEESRSISENVTWGHRKRFADGKVSFAYSRFLGYDKAPDGSLVINEEQAQTVKLIYKLFLDGLTMHSIANELTKRGLKTPASKDNWSQSTVRSILTNEKYKGDALLQKSYTVDFLTKKTKTNEGEVPQYYVENNHPAIIEPELFDLVQAEIQRRGKGSTRYSGVSIFSSKVQCAECGGWYGSKVWHSNDKYRRIIYQCNNKFRHKTGCSTPHLTEFEIKEYFVKAMNQLITEKAEILDNLQLIRTTLCDKADLVKKKESLEEEIAIAVEMTQNIVAENARVAQNQDEYNKKYNSLVERYNKLKEEYDTVCTTISEKDAKYEQMGRFITVLNGQSELITEFDEALWSSLVEKIVVKSKEEVTVVFKDGTEIKVE</sequence>
<dbReference type="STRING" id="411490.ANACAC_00717"/>
<comment type="caution">
    <text evidence="4">The sequence shown here is derived from an EMBL/GenBank/DDBJ whole genome shotgun (WGS) entry which is preliminary data.</text>
</comment>
<dbReference type="Gene3D" id="3.90.1750.20">
    <property type="entry name" value="Putative Large Serine Recombinase, Chain B, Domain 2"/>
    <property type="match status" value="1"/>
</dbReference>
<dbReference type="AlphaFoldDB" id="B0MAZ1"/>
<keyword evidence="5" id="KW-1185">Reference proteome</keyword>
<name>B0MAZ1_ANACD</name>
<evidence type="ECO:0000313" key="5">
    <source>
        <dbReference type="Proteomes" id="UP000004935"/>
    </source>
</evidence>
<dbReference type="SMART" id="SM00857">
    <property type="entry name" value="Resolvase"/>
    <property type="match status" value="1"/>
</dbReference>
<evidence type="ECO:0000259" key="3">
    <source>
        <dbReference type="PROSITE" id="PS51737"/>
    </source>
</evidence>
<dbReference type="PANTHER" id="PTHR30461">
    <property type="entry name" value="DNA-INVERTASE FROM LAMBDOID PROPHAGE"/>
    <property type="match status" value="1"/>
</dbReference>
<dbReference type="InterPro" id="IPR050639">
    <property type="entry name" value="SSR_resolvase"/>
</dbReference>
<dbReference type="PROSITE" id="PS51736">
    <property type="entry name" value="RECOMBINASES_3"/>
    <property type="match status" value="1"/>
</dbReference>
<dbReference type="EMBL" id="ABAX03000005">
    <property type="protein sequence ID" value="EDR98666.1"/>
    <property type="molecule type" value="Genomic_DNA"/>
</dbReference>
<dbReference type="Gene3D" id="3.40.50.1390">
    <property type="entry name" value="Resolvase, N-terminal catalytic domain"/>
    <property type="match status" value="1"/>
</dbReference>
<dbReference type="InterPro" id="IPR036162">
    <property type="entry name" value="Resolvase-like_N_sf"/>
</dbReference>
<dbReference type="PANTHER" id="PTHR30461:SF23">
    <property type="entry name" value="DNA RECOMBINASE-RELATED"/>
    <property type="match status" value="1"/>
</dbReference>
<dbReference type="Proteomes" id="UP000004935">
    <property type="component" value="Unassembled WGS sequence"/>
</dbReference>
<dbReference type="Pfam" id="PF07508">
    <property type="entry name" value="Recombinase"/>
    <property type="match status" value="1"/>
</dbReference>
<evidence type="ECO:0000313" key="4">
    <source>
        <dbReference type="EMBL" id="EDR98666.1"/>
    </source>
</evidence>
<dbReference type="HOGENOM" id="CLU_010686_0_5_9"/>
<keyword evidence="1" id="KW-0175">Coiled coil</keyword>
<dbReference type="Pfam" id="PF13408">
    <property type="entry name" value="Zn_ribbon_recom"/>
    <property type="match status" value="1"/>
</dbReference>
<feature type="coiled-coil region" evidence="1">
    <location>
        <begin position="397"/>
        <end position="459"/>
    </location>
</feature>
<dbReference type="InterPro" id="IPR025827">
    <property type="entry name" value="Zn_ribbon_recom_dom"/>
</dbReference>